<dbReference type="PROSITE" id="PS50847">
    <property type="entry name" value="GRAM_POS_ANCHORING"/>
    <property type="match status" value="1"/>
</dbReference>
<feature type="domain" description="Peptidase M60" evidence="9">
    <location>
        <begin position="338"/>
        <end position="630"/>
    </location>
</feature>
<evidence type="ECO:0000256" key="4">
    <source>
        <dbReference type="ARBA" id="ARBA00023088"/>
    </source>
</evidence>
<sequence length="1410" mass="149503">MQTPRLPKYIMLSSFALLTATTSLIFNDHEIKADTAENTAAAAVSTTVSNTVVLNSTAQTNAASSAVADDAASLSDSTSSAASEQSTSSSADVLTEVTTPDTGNVTQSDASWTLKGLGNYTFAQVDYYNADQTAQPAGELSINASGQPHSYFPNAQYARITVSRGSETLFDQTFIGDQSYRFKQTLQLQAGDILSIEHAEAKTRYTTNDDATMKTSALGDLSRFVFVVANNLSLKNISDYAYLDAKTKQLIDNGALAFGASASDVATLQNQLDNQQADLTTEQRALLQARLDQAKALLANTTNSINVGQTMTYQGFVLSPDASITQTNKEGRYMGTYHDRQSLGMVLSDGATIKIRRIDNGYSGSVSIQLIGNSSKKIVTQSVGTDWVEITANGDAAVFLRTPENAQTTGPLLEYELVSGTAKELPVFTADSDQAAVLKQWDQSKAAFALMDANNIEILIPYQDIKTVKNTDMNSLIDQYDNQVFKLYDELTGIPTNTVRDQPVKGRYFAFADQDGIGAAYWSVNYTAANSSSIASYLTINWLPLHEIGHGYEVPASDMYIIDSFNNIYGTLYQSQFNSNFTTGSWIFGTSKDSIVQSVVDSVLTKKQSWADLGYRERLVLWMNLAYNLKGTDAFEYFNIDHRTNAVAGKTVNQIGKDWISVYAQHYQLNVTPFFETMGVSVDDVTALNSLNYPAVAMLTQVVPDDQLTAVMQKLGWDQDFLKSKVALITNEQLAQTGLTSHIVLNLTNADKLIGSSIKLMNGTQTIATIPVTSSTVDLGTLANGIYTLTTDNPNVKLTDQYLYVKEDATVNEAVASSSQILPSIASLFTDDTYQKLADTATVELINNARSMLDDLQNETIKNANEQLLERAASQIDQWEFNGYGGSFASYRYLNNDGTLLATFTNRQPNTNYGANTYVTVTVTDANGNQTYQKIFYGNVAETAGTTEIKLNAGDILTFDTHDGMQLVAPESLKGSNSRKFVYEVTKNLHLRLAGTNSQPIITAPAKVTIKQGSTFDPLADVTATDADDGTITLTAANVAGTVDVNTPGTYSITYTVTDSDGALSEPVTTIVTVEAVKTQITINYVADDQNETLVASQTLTGDIGTTQSYTISIPENYELVGSNLPADGLLIFNKLPITYTIHLKTAVKASDTPADPGSNTPSDSGSQSAALPGDTPADSNNSTADTPSVPDSSSSADTPADPGSNTPSDSGSQSAALPGDTPADSNGSTADKPSVPDSSSSAADTPADPGSNTPSDSGSQSAALPGDTPADSNGSTADKPSVPDSNSSANTPADPGSNTSSDSGSQSAALPGDTPADSNGSTADKPSVPNSSSSAADTPSPLVITDNSTNPIVAIDQISAASTSNQPANQATANQQLPQTGNKNSALLGLGLSALAAMLGIGGKRLKRD</sequence>
<evidence type="ECO:0000256" key="3">
    <source>
        <dbReference type="ARBA" id="ARBA00022729"/>
    </source>
</evidence>
<dbReference type="Gene3D" id="3.40.390.80">
    <property type="entry name" value="Peptidase M60, enhancin-like domain 2"/>
    <property type="match status" value="1"/>
</dbReference>
<dbReference type="InterPro" id="IPR035986">
    <property type="entry name" value="PKD_dom_sf"/>
</dbReference>
<evidence type="ECO:0000256" key="7">
    <source>
        <dbReference type="SAM" id="SignalP"/>
    </source>
</evidence>
<feature type="compositionally biased region" description="Polar residues" evidence="6">
    <location>
        <begin position="1271"/>
        <end position="1292"/>
    </location>
</feature>
<name>A0AAU7C5V2_9LACO</name>
<keyword evidence="1" id="KW-0134">Cell wall</keyword>
<dbReference type="InterPro" id="IPR031161">
    <property type="entry name" value="Peptidase_M60_dom"/>
</dbReference>
<dbReference type="Pfam" id="PF13402">
    <property type="entry name" value="Peptidase_M60"/>
    <property type="match status" value="1"/>
</dbReference>
<dbReference type="InterPro" id="IPR032179">
    <property type="entry name" value="Cry22Aa_Ig-like"/>
</dbReference>
<feature type="compositionally biased region" description="Low complexity" evidence="6">
    <location>
        <begin position="1183"/>
        <end position="1203"/>
    </location>
</feature>
<proteinExistence type="predicted"/>
<feature type="compositionally biased region" description="Low complexity" evidence="6">
    <location>
        <begin position="1366"/>
        <end position="1383"/>
    </location>
</feature>
<feature type="compositionally biased region" description="Low complexity" evidence="6">
    <location>
        <begin position="1298"/>
        <end position="1308"/>
    </location>
</feature>
<dbReference type="InterPro" id="IPR041558">
    <property type="entry name" value="MucBP_2"/>
</dbReference>
<protein>
    <submittedName>
        <fullName evidence="10">Mucin/carbohydrate-binding domain-containing protein</fullName>
    </submittedName>
</protein>
<evidence type="ECO:0000256" key="2">
    <source>
        <dbReference type="ARBA" id="ARBA00022525"/>
    </source>
</evidence>
<dbReference type="Pfam" id="PF00746">
    <property type="entry name" value="Gram_pos_anchor"/>
    <property type="match status" value="1"/>
</dbReference>
<dbReference type="InterPro" id="IPR042279">
    <property type="entry name" value="Pep_M60_3"/>
</dbReference>
<dbReference type="PROSITE" id="PS51723">
    <property type="entry name" value="PEPTIDASE_M60"/>
    <property type="match status" value="1"/>
</dbReference>
<feature type="compositionally biased region" description="Polar residues" evidence="6">
    <location>
        <begin position="1317"/>
        <end position="1338"/>
    </location>
</feature>
<feature type="signal peptide" evidence="7">
    <location>
        <begin position="1"/>
        <end position="25"/>
    </location>
</feature>
<keyword evidence="3 7" id="KW-0732">Signal</keyword>
<evidence type="ECO:0000259" key="8">
    <source>
        <dbReference type="PROSITE" id="PS50847"/>
    </source>
</evidence>
<feature type="compositionally biased region" description="Polar residues" evidence="6">
    <location>
        <begin position="1204"/>
        <end position="1216"/>
    </location>
</feature>
<feature type="coiled-coil region" evidence="5">
    <location>
        <begin position="265"/>
        <end position="304"/>
    </location>
</feature>
<dbReference type="Gene3D" id="3.10.20.320">
    <property type="entry name" value="Putative peptidoglycan bound protein (lpxtg motif)"/>
    <property type="match status" value="1"/>
</dbReference>
<feature type="compositionally biased region" description="Polar residues" evidence="6">
    <location>
        <begin position="96"/>
        <end position="107"/>
    </location>
</feature>
<dbReference type="RefSeq" id="WP_347980876.1">
    <property type="nucleotide sequence ID" value="NZ_CP154878.1"/>
</dbReference>
<feature type="chain" id="PRO_5043728029" evidence="7">
    <location>
        <begin position="26"/>
        <end position="1410"/>
    </location>
</feature>
<dbReference type="Gene3D" id="2.60.40.10">
    <property type="entry name" value="Immunoglobulins"/>
    <property type="match status" value="1"/>
</dbReference>
<dbReference type="NCBIfam" id="TIGR01167">
    <property type="entry name" value="LPXTG_anchor"/>
    <property type="match status" value="1"/>
</dbReference>
<keyword evidence="2" id="KW-0964">Secreted</keyword>
<feature type="region of interest" description="Disordered" evidence="6">
    <location>
        <begin position="1362"/>
        <end position="1383"/>
    </location>
</feature>
<dbReference type="SUPFAM" id="SSF49299">
    <property type="entry name" value="PKD domain"/>
    <property type="match status" value="1"/>
</dbReference>
<dbReference type="EMBL" id="CP154878">
    <property type="protein sequence ID" value="XBG96508.1"/>
    <property type="molecule type" value="Genomic_DNA"/>
</dbReference>
<evidence type="ECO:0000256" key="6">
    <source>
        <dbReference type="SAM" id="MobiDB-lite"/>
    </source>
</evidence>
<evidence type="ECO:0000259" key="9">
    <source>
        <dbReference type="PROSITE" id="PS51723"/>
    </source>
</evidence>
<feature type="region of interest" description="Disordered" evidence="6">
    <location>
        <begin position="77"/>
        <end position="107"/>
    </location>
</feature>
<evidence type="ECO:0000256" key="1">
    <source>
        <dbReference type="ARBA" id="ARBA00022512"/>
    </source>
</evidence>
<dbReference type="Gene3D" id="1.10.390.30">
    <property type="entry name" value="Peptidase M60, enhancin-like domain 3"/>
    <property type="match status" value="1"/>
</dbReference>
<evidence type="ECO:0000313" key="10">
    <source>
        <dbReference type="EMBL" id="XBG96508.1"/>
    </source>
</evidence>
<accession>A0AAU7C5V2</accession>
<organism evidence="10">
    <name type="scientific">Limosilactobacillus allomucosae</name>
    <dbReference type="NCBI Taxonomy" id="3142938"/>
    <lineage>
        <taxon>Bacteria</taxon>
        <taxon>Bacillati</taxon>
        <taxon>Bacillota</taxon>
        <taxon>Bacilli</taxon>
        <taxon>Lactobacillales</taxon>
        <taxon>Lactobacillaceae</taxon>
        <taxon>Limosilactobacillus</taxon>
    </lineage>
</organism>
<feature type="region of interest" description="Disordered" evidence="6">
    <location>
        <begin position="1150"/>
        <end position="1349"/>
    </location>
</feature>
<dbReference type="Pfam" id="PF16403">
    <property type="entry name" value="Bact_surface_Ig-like"/>
    <property type="match status" value="1"/>
</dbReference>
<dbReference type="InterPro" id="IPR004954">
    <property type="entry name" value="Mucin-bd"/>
</dbReference>
<dbReference type="KEGG" id="lalo:ABC765_05320"/>
<dbReference type="Pfam" id="PF03272">
    <property type="entry name" value="Mucin_bdg"/>
    <property type="match status" value="2"/>
</dbReference>
<feature type="domain" description="Gram-positive cocci surface proteins LPxTG" evidence="8">
    <location>
        <begin position="1378"/>
        <end position="1410"/>
    </location>
</feature>
<evidence type="ECO:0000256" key="5">
    <source>
        <dbReference type="SAM" id="Coils"/>
    </source>
</evidence>
<keyword evidence="4" id="KW-0572">Peptidoglycan-anchor</keyword>
<dbReference type="Pfam" id="PF17965">
    <property type="entry name" value="MucBP_2"/>
    <property type="match status" value="1"/>
</dbReference>
<feature type="compositionally biased region" description="Polar residues" evidence="6">
    <location>
        <begin position="1253"/>
        <end position="1263"/>
    </location>
</feature>
<dbReference type="InterPro" id="IPR013783">
    <property type="entry name" value="Ig-like_fold"/>
</dbReference>
<reference evidence="10" key="1">
    <citation type="submission" date="2024-04" db="EMBL/GenBank/DDBJ databases">
        <title>Limosilactobacillus allomucosae sp. nov., a novel species isolated from wild boar faecal samples as a potential probiotics for domestic pigs.</title>
        <authorList>
            <person name="Chen B."/>
        </authorList>
    </citation>
    <scope>NUCLEOTIDE SEQUENCE</scope>
    <source>
        <strain evidence="10">WILCCON 0051</strain>
    </source>
</reference>
<dbReference type="InterPro" id="IPR019931">
    <property type="entry name" value="LPXTG_anchor"/>
</dbReference>
<dbReference type="SMART" id="SM01276">
    <property type="entry name" value="M60-like"/>
    <property type="match status" value="1"/>
</dbReference>
<feature type="compositionally biased region" description="Low complexity" evidence="6">
    <location>
        <begin position="1231"/>
        <end position="1252"/>
    </location>
</feature>
<gene>
    <name evidence="10" type="ORF">ABC765_05320</name>
</gene>
<feature type="compositionally biased region" description="Low complexity" evidence="6">
    <location>
        <begin position="77"/>
        <end position="92"/>
    </location>
</feature>
<feature type="compositionally biased region" description="Polar residues" evidence="6">
    <location>
        <begin position="1158"/>
        <end position="1170"/>
    </location>
</feature>
<keyword evidence="5" id="KW-0175">Coiled coil</keyword>